<dbReference type="GO" id="GO:0006508">
    <property type="term" value="P:proteolysis"/>
    <property type="evidence" value="ECO:0007669"/>
    <property type="project" value="UniProtKB-KW"/>
</dbReference>
<dbReference type="InterPro" id="IPR036138">
    <property type="entry name" value="PBP_dimer_sf"/>
</dbReference>
<dbReference type="Gene3D" id="3.30.1390.30">
    <property type="entry name" value="Penicillin-binding protein 2a, domain 3"/>
    <property type="match status" value="1"/>
</dbReference>
<dbReference type="PANTHER" id="PTHR30627:SF2">
    <property type="entry name" value="PEPTIDOGLYCAN D,D-TRANSPEPTIDASE MRDA"/>
    <property type="match status" value="1"/>
</dbReference>
<organism evidence="16 17">
    <name type="scientific">Portibacter lacus</name>
    <dbReference type="NCBI Taxonomy" id="1099794"/>
    <lineage>
        <taxon>Bacteria</taxon>
        <taxon>Pseudomonadati</taxon>
        <taxon>Bacteroidota</taxon>
        <taxon>Saprospiria</taxon>
        <taxon>Saprospirales</taxon>
        <taxon>Haliscomenobacteraceae</taxon>
        <taxon>Portibacter</taxon>
    </lineage>
</organism>
<keyword evidence="8" id="KW-0378">Hydrolase</keyword>
<keyword evidence="10" id="KW-0573">Peptidoglycan synthesis</keyword>
<dbReference type="SUPFAM" id="SSF56601">
    <property type="entry name" value="beta-lactamase/transpeptidase-like"/>
    <property type="match status" value="1"/>
</dbReference>
<dbReference type="Pfam" id="PF03717">
    <property type="entry name" value="PBP_dimer"/>
    <property type="match status" value="1"/>
</dbReference>
<dbReference type="GO" id="GO:0008658">
    <property type="term" value="F:penicillin binding"/>
    <property type="evidence" value="ECO:0007669"/>
    <property type="project" value="InterPro"/>
</dbReference>
<name>A0AA37SN96_9BACT</name>
<evidence type="ECO:0000256" key="1">
    <source>
        <dbReference type="ARBA" id="ARBA00004167"/>
    </source>
</evidence>
<evidence type="ECO:0000256" key="7">
    <source>
        <dbReference type="ARBA" id="ARBA00022692"/>
    </source>
</evidence>
<dbReference type="InterPro" id="IPR001460">
    <property type="entry name" value="PCN-bd_Tpept"/>
</dbReference>
<dbReference type="GO" id="GO:0071972">
    <property type="term" value="F:peptidoglycan L,D-transpeptidase activity"/>
    <property type="evidence" value="ECO:0007669"/>
    <property type="project" value="TreeGrafter"/>
</dbReference>
<keyword evidence="7" id="KW-0812">Transmembrane</keyword>
<protein>
    <submittedName>
        <fullName evidence="16">Penicillin-binding protein 2</fullName>
    </submittedName>
</protein>
<keyword evidence="5" id="KW-0121">Carboxypeptidase</keyword>
<reference evidence="16" key="1">
    <citation type="journal article" date="2014" name="Int. J. Syst. Evol. Microbiol.">
        <title>Complete genome sequence of Corynebacterium casei LMG S-19264T (=DSM 44701T), isolated from a smear-ripened cheese.</title>
        <authorList>
            <consortium name="US DOE Joint Genome Institute (JGI-PGF)"/>
            <person name="Walter F."/>
            <person name="Albersmeier A."/>
            <person name="Kalinowski J."/>
            <person name="Ruckert C."/>
        </authorList>
    </citation>
    <scope>NUCLEOTIDE SEQUENCE</scope>
    <source>
        <strain evidence="16">NBRC 108769</strain>
    </source>
</reference>
<evidence type="ECO:0000256" key="10">
    <source>
        <dbReference type="ARBA" id="ARBA00022984"/>
    </source>
</evidence>
<dbReference type="GO" id="GO:0008360">
    <property type="term" value="P:regulation of cell shape"/>
    <property type="evidence" value="ECO:0007669"/>
    <property type="project" value="UniProtKB-KW"/>
</dbReference>
<dbReference type="InterPro" id="IPR017790">
    <property type="entry name" value="Penicillin-binding_protein_2"/>
</dbReference>
<dbReference type="NCBIfam" id="TIGR03423">
    <property type="entry name" value="pbp2_mrdA"/>
    <property type="match status" value="1"/>
</dbReference>
<feature type="domain" description="Penicillin-binding protein transpeptidase" evidence="14">
    <location>
        <begin position="255"/>
        <end position="583"/>
    </location>
</feature>
<dbReference type="InterPro" id="IPR012338">
    <property type="entry name" value="Beta-lactam/transpept-like"/>
</dbReference>
<evidence type="ECO:0000256" key="3">
    <source>
        <dbReference type="ARBA" id="ARBA00022475"/>
    </source>
</evidence>
<comment type="caution">
    <text evidence="16">The sequence shown here is derived from an EMBL/GenBank/DDBJ whole genome shotgun (WGS) entry which is preliminary data.</text>
</comment>
<dbReference type="GO" id="GO:0005886">
    <property type="term" value="C:plasma membrane"/>
    <property type="evidence" value="ECO:0007669"/>
    <property type="project" value="UniProtKB-SubCell"/>
</dbReference>
<dbReference type="Proteomes" id="UP001156666">
    <property type="component" value="Unassembled WGS sequence"/>
</dbReference>
<evidence type="ECO:0000256" key="12">
    <source>
        <dbReference type="ARBA" id="ARBA00023136"/>
    </source>
</evidence>
<dbReference type="EMBL" id="BSOH01000006">
    <property type="protein sequence ID" value="GLR16594.1"/>
    <property type="molecule type" value="Genomic_DNA"/>
</dbReference>
<evidence type="ECO:0000256" key="13">
    <source>
        <dbReference type="ARBA" id="ARBA00023316"/>
    </source>
</evidence>
<dbReference type="Gene3D" id="3.90.1310.10">
    <property type="entry name" value="Penicillin-binding protein 2a (Domain 2)"/>
    <property type="match status" value="1"/>
</dbReference>
<evidence type="ECO:0000256" key="6">
    <source>
        <dbReference type="ARBA" id="ARBA00022670"/>
    </source>
</evidence>
<dbReference type="GO" id="GO:0071555">
    <property type="term" value="P:cell wall organization"/>
    <property type="evidence" value="ECO:0007669"/>
    <property type="project" value="UniProtKB-KW"/>
</dbReference>
<keyword evidence="12" id="KW-0472">Membrane</keyword>
<keyword evidence="4" id="KW-0997">Cell inner membrane</keyword>
<keyword evidence="17" id="KW-1185">Reference proteome</keyword>
<dbReference type="Pfam" id="PF00905">
    <property type="entry name" value="Transpeptidase"/>
    <property type="match status" value="1"/>
</dbReference>
<evidence type="ECO:0000256" key="5">
    <source>
        <dbReference type="ARBA" id="ARBA00022645"/>
    </source>
</evidence>
<reference evidence="16" key="2">
    <citation type="submission" date="2023-01" db="EMBL/GenBank/DDBJ databases">
        <title>Draft genome sequence of Portibacter lacus strain NBRC 108769.</title>
        <authorList>
            <person name="Sun Q."/>
            <person name="Mori K."/>
        </authorList>
    </citation>
    <scope>NUCLEOTIDE SEQUENCE</scope>
    <source>
        <strain evidence="16">NBRC 108769</strain>
    </source>
</reference>
<gene>
    <name evidence="16" type="primary">pbpA</name>
    <name evidence="16" type="ORF">GCM10007940_12090</name>
</gene>
<keyword evidence="11" id="KW-1133">Transmembrane helix</keyword>
<evidence type="ECO:0000259" key="15">
    <source>
        <dbReference type="Pfam" id="PF03717"/>
    </source>
</evidence>
<dbReference type="Gene3D" id="3.40.710.10">
    <property type="entry name" value="DD-peptidase/beta-lactamase superfamily"/>
    <property type="match status" value="1"/>
</dbReference>
<dbReference type="GO" id="GO:0009252">
    <property type="term" value="P:peptidoglycan biosynthetic process"/>
    <property type="evidence" value="ECO:0007669"/>
    <property type="project" value="UniProtKB-KW"/>
</dbReference>
<evidence type="ECO:0000256" key="4">
    <source>
        <dbReference type="ARBA" id="ARBA00022519"/>
    </source>
</evidence>
<dbReference type="RefSeq" id="WP_235295342.1">
    <property type="nucleotide sequence ID" value="NZ_BSOH01000006.1"/>
</dbReference>
<sequence>MEQTKRNIILGIFIFSALVLTLKAAQIQLLDSSFKDKARRTTLNEKKLYPTRGLIYDRNMKLLAANEPNYELKLVYNQLDPKMDTMLFCELLDIDKETFEILINKNWRDPRFSKSTPFRVKNNISPEKYAVLQEHMFRFPGFFTEMRNVRSYPHTSSAHVLGYLGEVNQSQINNSEGVYELGDFKGLVGLEEMYEEELRGKKGVEYMLRDNLGRNVEVFDGGNLNEYPVPGDYLITGLDLELQKFGEALMANKRGSIVAIDPSTGEILTALSSISYDPNQMSISSNRDSIYRAMNTDSLNRPLFDRSVQAKYPPGSILKPVMALIALQEGLTTVNRSIPCDGSYRVARNFYQKCHAHNKAWGVAGAIQYSCNSYFYQIMREMVEKYGYTNPGKGLDMVMDHLKEFGLGDKLDVDISSENKGNLPSSEYFNKLYNKNGATWRSTAILSIGIGQGELELTTVQMANLAAIIANRGYYYKPHLVKSFSSQTRDIPDKYKVKNEVNINKEFYGPVIDGMEMAIEAGTAPLAKIPGIQVCGKTGTSQNIGKDHSVFFAFAPKENPKIAIAVFIENGGWGGSHAAPIASLMIEQYLNKKIAENRNWILERELNANLLEDDKT</sequence>
<evidence type="ECO:0000313" key="17">
    <source>
        <dbReference type="Proteomes" id="UP001156666"/>
    </source>
</evidence>
<keyword evidence="13" id="KW-0961">Cell wall biogenesis/degradation</keyword>
<dbReference type="GO" id="GO:0009002">
    <property type="term" value="F:serine-type D-Ala-D-Ala carboxypeptidase activity"/>
    <property type="evidence" value="ECO:0007669"/>
    <property type="project" value="InterPro"/>
</dbReference>
<evidence type="ECO:0000256" key="2">
    <source>
        <dbReference type="ARBA" id="ARBA00004236"/>
    </source>
</evidence>
<dbReference type="InterPro" id="IPR050515">
    <property type="entry name" value="Beta-lactam/transpept"/>
</dbReference>
<evidence type="ECO:0000256" key="9">
    <source>
        <dbReference type="ARBA" id="ARBA00022960"/>
    </source>
</evidence>
<keyword evidence="6" id="KW-0645">Protease</keyword>
<evidence type="ECO:0000256" key="8">
    <source>
        <dbReference type="ARBA" id="ARBA00022801"/>
    </source>
</evidence>
<dbReference type="AlphaFoldDB" id="A0AA37SN96"/>
<feature type="domain" description="Penicillin-binding protein dimerisation" evidence="15">
    <location>
        <begin position="48"/>
        <end position="217"/>
    </location>
</feature>
<evidence type="ECO:0000313" key="16">
    <source>
        <dbReference type="EMBL" id="GLR16594.1"/>
    </source>
</evidence>
<dbReference type="InterPro" id="IPR005311">
    <property type="entry name" value="PBP_dimer"/>
</dbReference>
<comment type="subcellular location">
    <subcellularLocation>
        <location evidence="2">Cell membrane</location>
    </subcellularLocation>
    <subcellularLocation>
        <location evidence="1">Membrane</location>
        <topology evidence="1">Single-pass membrane protein</topology>
    </subcellularLocation>
</comment>
<proteinExistence type="predicted"/>
<dbReference type="PANTHER" id="PTHR30627">
    <property type="entry name" value="PEPTIDOGLYCAN D,D-TRANSPEPTIDASE"/>
    <property type="match status" value="1"/>
</dbReference>
<dbReference type="SUPFAM" id="SSF56519">
    <property type="entry name" value="Penicillin binding protein dimerisation domain"/>
    <property type="match status" value="1"/>
</dbReference>
<keyword evidence="9" id="KW-0133">Cell shape</keyword>
<evidence type="ECO:0000256" key="11">
    <source>
        <dbReference type="ARBA" id="ARBA00022989"/>
    </source>
</evidence>
<accession>A0AA37SN96</accession>
<keyword evidence="3" id="KW-1003">Cell membrane</keyword>
<evidence type="ECO:0000259" key="14">
    <source>
        <dbReference type="Pfam" id="PF00905"/>
    </source>
</evidence>